<feature type="region of interest" description="Disordered" evidence="15">
    <location>
        <begin position="452"/>
        <end position="483"/>
    </location>
</feature>
<dbReference type="Pfam" id="PF01170">
    <property type="entry name" value="UPF0020"/>
    <property type="match status" value="1"/>
</dbReference>
<feature type="compositionally biased region" description="Acidic residues" evidence="15">
    <location>
        <begin position="470"/>
        <end position="483"/>
    </location>
</feature>
<dbReference type="PROSITE" id="PS51627">
    <property type="entry name" value="SAM_MT_TRM11"/>
    <property type="match status" value="1"/>
</dbReference>
<dbReference type="InterPro" id="IPR029063">
    <property type="entry name" value="SAM-dependent_MTases_sf"/>
</dbReference>
<evidence type="ECO:0000256" key="15">
    <source>
        <dbReference type="SAM" id="MobiDB-lite"/>
    </source>
</evidence>
<evidence type="ECO:0000256" key="9">
    <source>
        <dbReference type="ARBA" id="ARBA00022884"/>
    </source>
</evidence>
<organism evidence="17">
    <name type="scientific">Aspergillus flavus</name>
    <dbReference type="NCBI Taxonomy" id="5059"/>
    <lineage>
        <taxon>Eukaryota</taxon>
        <taxon>Fungi</taxon>
        <taxon>Dikarya</taxon>
        <taxon>Ascomycota</taxon>
        <taxon>Pezizomycotina</taxon>
        <taxon>Eurotiomycetes</taxon>
        <taxon>Eurotiomycetidae</taxon>
        <taxon>Eurotiales</taxon>
        <taxon>Aspergillaceae</taxon>
        <taxon>Aspergillus</taxon>
        <taxon>Aspergillus subgen. Circumdati</taxon>
    </lineage>
</organism>
<keyword evidence="13" id="KW-0802">TPR repeat</keyword>
<comment type="similarity">
    <text evidence="14">Belongs to the class I-like SAM-binding methyltransferase superfamily. TRM11 methyltransferase family.</text>
</comment>
<keyword evidence="6 14" id="KW-0808">Transferase</keyword>
<dbReference type="GO" id="GO:0000049">
    <property type="term" value="F:tRNA binding"/>
    <property type="evidence" value="ECO:0007669"/>
    <property type="project" value="UniProtKB-UniRule"/>
</dbReference>
<keyword evidence="8 14" id="KW-0819">tRNA processing</keyword>
<dbReference type="Gene3D" id="3.40.50.150">
    <property type="entry name" value="Vaccinia Virus protein VP39"/>
    <property type="match status" value="1"/>
</dbReference>
<evidence type="ECO:0000256" key="14">
    <source>
        <dbReference type="PROSITE-ProRule" id="PRU00959"/>
    </source>
</evidence>
<dbReference type="Proteomes" id="UP000325434">
    <property type="component" value="Unassembled WGS sequence"/>
</dbReference>
<feature type="active site" description="Proton acceptor" evidence="12">
    <location>
        <position position="709"/>
    </location>
</feature>
<dbReference type="InterPro" id="IPR059073">
    <property type="entry name" value="TRMT11_N"/>
</dbReference>
<dbReference type="GO" id="GO:0046872">
    <property type="term" value="F:metal ion binding"/>
    <property type="evidence" value="ECO:0007669"/>
    <property type="project" value="UniProtKB-KW"/>
</dbReference>
<evidence type="ECO:0000256" key="3">
    <source>
        <dbReference type="ARBA" id="ARBA00022490"/>
    </source>
</evidence>
<keyword evidence="12" id="KW-0479">Metal-binding</keyword>
<dbReference type="GO" id="GO:0005634">
    <property type="term" value="C:nucleus"/>
    <property type="evidence" value="ECO:0007669"/>
    <property type="project" value="EnsemblFungi"/>
</dbReference>
<feature type="compositionally biased region" description="Low complexity" evidence="15">
    <location>
        <begin position="17"/>
        <end position="28"/>
    </location>
</feature>
<keyword evidence="3" id="KW-0963">Cytoplasm</keyword>
<dbReference type="GO" id="GO:0005721">
    <property type="term" value="C:pericentric heterochromatin"/>
    <property type="evidence" value="ECO:0007669"/>
    <property type="project" value="EnsemblFungi"/>
</dbReference>
<dbReference type="SUPFAM" id="SSF53335">
    <property type="entry name" value="S-adenosyl-L-methionine-dependent methyltransferases"/>
    <property type="match status" value="1"/>
</dbReference>
<evidence type="ECO:0000256" key="4">
    <source>
        <dbReference type="ARBA" id="ARBA00022555"/>
    </source>
</evidence>
<dbReference type="GO" id="GO:0141222">
    <property type="term" value="F:histone H3K4 deacetylase activity, NAD-dependent"/>
    <property type="evidence" value="ECO:0007669"/>
    <property type="project" value="EnsemblFungi"/>
</dbReference>
<keyword evidence="12" id="KW-0862">Zinc</keyword>
<dbReference type="GO" id="GO:0043528">
    <property type="term" value="C:tRNA (m2G10) methyltransferase complex"/>
    <property type="evidence" value="ECO:0007669"/>
    <property type="project" value="EnsemblFungi"/>
</dbReference>
<evidence type="ECO:0000256" key="6">
    <source>
        <dbReference type="ARBA" id="ARBA00022679"/>
    </source>
</evidence>
<dbReference type="VEuPathDB" id="FungiDB:F9C07_2195"/>
<keyword evidence="5 14" id="KW-0489">Methyltransferase</keyword>
<keyword evidence="9 14" id="KW-0694">RNA-binding</keyword>
<evidence type="ECO:0000256" key="1">
    <source>
        <dbReference type="ARBA" id="ARBA00004496"/>
    </source>
</evidence>
<dbReference type="Gene3D" id="3.40.50.1220">
    <property type="entry name" value="TPP-binding domain"/>
    <property type="match status" value="1"/>
</dbReference>
<dbReference type="GO" id="GO:0070403">
    <property type="term" value="F:NAD+ binding"/>
    <property type="evidence" value="ECO:0007669"/>
    <property type="project" value="InterPro"/>
</dbReference>
<feature type="region of interest" description="Disordered" evidence="15">
    <location>
        <begin position="1"/>
        <end position="35"/>
    </location>
</feature>
<dbReference type="CDD" id="cd24142">
    <property type="entry name" value="ACL4-like"/>
    <property type="match status" value="1"/>
</dbReference>
<dbReference type="PROSITE" id="PS50005">
    <property type="entry name" value="TPR"/>
    <property type="match status" value="1"/>
</dbReference>
<feature type="binding site" evidence="12">
    <location>
        <position position="720"/>
    </location>
    <ligand>
        <name>Zn(2+)</name>
        <dbReference type="ChEBI" id="CHEBI:29105"/>
    </ligand>
</feature>
<evidence type="ECO:0000256" key="8">
    <source>
        <dbReference type="ARBA" id="ARBA00022694"/>
    </source>
</evidence>
<evidence type="ECO:0000256" key="13">
    <source>
        <dbReference type="PROSITE-ProRule" id="PRU00339"/>
    </source>
</evidence>
<feature type="domain" description="Deacetylase sirtuin-type" evidence="16">
    <location>
        <begin position="581"/>
        <end position="902"/>
    </location>
</feature>
<dbReference type="VEuPathDB" id="FungiDB:AFLA_000671"/>
<dbReference type="InterPro" id="IPR002052">
    <property type="entry name" value="DNA_methylase_N6_adenine_CS"/>
</dbReference>
<reference evidence="17" key="1">
    <citation type="submission" date="2019-04" db="EMBL/GenBank/DDBJ databases">
        <title>Friends and foes A comparative genomics study of 23 Aspergillus species from section Flavi.</title>
        <authorList>
            <consortium name="DOE Joint Genome Institute"/>
            <person name="Kjaerbolling I."/>
            <person name="Vesth T."/>
            <person name="Frisvad J.C."/>
            <person name="Nybo J.L."/>
            <person name="Theobald S."/>
            <person name="Kildgaard S."/>
            <person name="Isbrandt T."/>
            <person name="Kuo A."/>
            <person name="Sato A."/>
            <person name="Lyhne E.K."/>
            <person name="Kogle M.E."/>
            <person name="Wiebenga A."/>
            <person name="Kun R.S."/>
            <person name="Lubbers R.J."/>
            <person name="Makela M.R."/>
            <person name="Barry K."/>
            <person name="Chovatia M."/>
            <person name="Clum A."/>
            <person name="Daum C."/>
            <person name="Haridas S."/>
            <person name="He G."/>
            <person name="LaButti K."/>
            <person name="Lipzen A."/>
            <person name="Mondo S."/>
            <person name="Riley R."/>
            <person name="Salamov A."/>
            <person name="Simmons B.A."/>
            <person name="Magnuson J.K."/>
            <person name="Henrissat B."/>
            <person name="Mortensen U.H."/>
            <person name="Larsen T.O."/>
            <person name="Devries R.P."/>
            <person name="Grigoriev I.V."/>
            <person name="Machida M."/>
            <person name="Baker S.E."/>
            <person name="Andersen M.R."/>
        </authorList>
    </citation>
    <scope>NUCLEOTIDE SEQUENCE [LARGE SCALE GENOMIC DNA]</scope>
    <source>
        <strain evidence="17">CBS 121.62</strain>
    </source>
</reference>
<evidence type="ECO:0000256" key="2">
    <source>
        <dbReference type="ARBA" id="ARBA00006924"/>
    </source>
</evidence>
<dbReference type="FunFam" id="3.40.50.150:FF:000260">
    <property type="entry name" value="RNA methylase family protein"/>
    <property type="match status" value="1"/>
</dbReference>
<dbReference type="InterPro" id="IPR016691">
    <property type="entry name" value="TRMT11"/>
</dbReference>
<dbReference type="GO" id="GO:0030466">
    <property type="term" value="P:silent mating-type cassette heterochromatin formation"/>
    <property type="evidence" value="ECO:0007669"/>
    <property type="project" value="EnsemblFungi"/>
</dbReference>
<dbReference type="GO" id="GO:0099115">
    <property type="term" value="C:chromosome, subtelomeric region"/>
    <property type="evidence" value="ECO:0007669"/>
    <property type="project" value="EnsemblFungi"/>
</dbReference>
<feature type="binding site" evidence="12">
    <location>
        <position position="744"/>
    </location>
    <ligand>
        <name>Zn(2+)</name>
        <dbReference type="ChEBI" id="CHEBI:29105"/>
    </ligand>
</feature>
<dbReference type="EC" id="2.1.1.214" evidence="11"/>
<dbReference type="GO" id="GO:1902794">
    <property type="term" value="P:siRNA-independent facultative heterochromatin formation"/>
    <property type="evidence" value="ECO:0007669"/>
    <property type="project" value="EnsemblFungi"/>
</dbReference>
<dbReference type="SMART" id="SM00028">
    <property type="entry name" value="TPR"/>
    <property type="match status" value="3"/>
</dbReference>
<evidence type="ECO:0000256" key="10">
    <source>
        <dbReference type="ARBA" id="ARBA00023027"/>
    </source>
</evidence>
<keyword evidence="7 14" id="KW-0949">S-adenosyl-L-methionine</keyword>
<dbReference type="Gene3D" id="1.25.40.10">
    <property type="entry name" value="Tetratricopeptide repeat domain"/>
    <property type="match status" value="2"/>
</dbReference>
<accession>A0A5N6H8Q2</accession>
<dbReference type="VEuPathDB" id="FungiDB:AFLA_000672"/>
<feature type="repeat" description="TPR" evidence="13">
    <location>
        <begin position="73"/>
        <end position="106"/>
    </location>
</feature>
<dbReference type="VEuPathDB" id="FungiDB:F9C07_1322975"/>
<feature type="compositionally biased region" description="Basic residues" evidence="15">
    <location>
        <begin position="1"/>
        <end position="16"/>
    </location>
</feature>
<comment type="similarity">
    <text evidence="2">Belongs to the sirtuin family. Class I subfamily.</text>
</comment>
<dbReference type="InterPro" id="IPR026591">
    <property type="entry name" value="Sirtuin_cat_small_dom_sf"/>
</dbReference>
<dbReference type="Pfam" id="PF25904">
    <property type="entry name" value="Tmrp11_N"/>
    <property type="match status" value="1"/>
</dbReference>
<feature type="compositionally biased region" description="Polar residues" evidence="15">
    <location>
        <begin position="456"/>
        <end position="467"/>
    </location>
</feature>
<dbReference type="VEuPathDB" id="FungiDB:F9C07_2196"/>
<proteinExistence type="inferred from homology"/>
<dbReference type="InterPro" id="IPR000241">
    <property type="entry name" value="RlmKL-like_Mtase"/>
</dbReference>
<dbReference type="InterPro" id="IPR019734">
    <property type="entry name" value="TPR_rpt"/>
</dbReference>
<dbReference type="GO" id="GO:0031508">
    <property type="term" value="P:pericentric heterochromatin formation"/>
    <property type="evidence" value="ECO:0007669"/>
    <property type="project" value="EnsemblFungi"/>
</dbReference>
<keyword evidence="4 14" id="KW-0820">tRNA-binding</keyword>
<dbReference type="SUPFAM" id="SSF52467">
    <property type="entry name" value="DHS-like NAD/FAD-binding domain"/>
    <property type="match status" value="1"/>
</dbReference>
<evidence type="ECO:0000256" key="7">
    <source>
        <dbReference type="ARBA" id="ARBA00022691"/>
    </source>
</evidence>
<feature type="compositionally biased region" description="Acidic residues" evidence="15">
    <location>
        <begin position="776"/>
        <end position="785"/>
    </location>
</feature>
<dbReference type="GO" id="GO:0031509">
    <property type="term" value="P:subtelomeric heterochromatin formation"/>
    <property type="evidence" value="ECO:0007669"/>
    <property type="project" value="EnsemblFungi"/>
</dbReference>
<protein>
    <recommendedName>
        <fullName evidence="11">tRNA (guanine(10)-N(2))-methyltransferase</fullName>
        <ecNumber evidence="11">2.1.1.214</ecNumber>
    </recommendedName>
</protein>
<dbReference type="PROSITE" id="PS50305">
    <property type="entry name" value="SIRTUIN"/>
    <property type="match status" value="1"/>
</dbReference>
<dbReference type="GO" id="GO:0005737">
    <property type="term" value="C:cytoplasm"/>
    <property type="evidence" value="ECO:0007669"/>
    <property type="project" value="UniProtKB-SubCell"/>
</dbReference>
<evidence type="ECO:0000256" key="11">
    <source>
        <dbReference type="ARBA" id="ARBA00066937"/>
    </source>
</evidence>
<dbReference type="SUPFAM" id="SSF48452">
    <property type="entry name" value="TPR-like"/>
    <property type="match status" value="1"/>
</dbReference>
<dbReference type="GO" id="GO:0033553">
    <property type="term" value="C:rDNA heterochromatin"/>
    <property type="evidence" value="ECO:0007669"/>
    <property type="project" value="EnsemblFungi"/>
</dbReference>
<dbReference type="GO" id="GO:0160102">
    <property type="term" value="F:tRNA (guanine(10)-N2)-methyltransferase activity"/>
    <property type="evidence" value="ECO:0007669"/>
    <property type="project" value="UniProtKB-EC"/>
</dbReference>
<dbReference type="EMBL" id="ML734562">
    <property type="protein sequence ID" value="KAB8250896.1"/>
    <property type="molecule type" value="Genomic_DNA"/>
</dbReference>
<dbReference type="Pfam" id="PF02146">
    <property type="entry name" value="SIR2"/>
    <property type="match status" value="1"/>
</dbReference>
<dbReference type="VEuPathDB" id="FungiDB:AFLA_000670"/>
<dbReference type="InterPro" id="IPR026590">
    <property type="entry name" value="Ssirtuin_cat_dom"/>
</dbReference>
<keyword evidence="10" id="KW-0520">NAD</keyword>
<dbReference type="GO" id="GO:0030488">
    <property type="term" value="P:tRNA methylation"/>
    <property type="evidence" value="ECO:0007669"/>
    <property type="project" value="EnsemblFungi"/>
</dbReference>
<dbReference type="InterPro" id="IPR011990">
    <property type="entry name" value="TPR-like_helical_dom_sf"/>
</dbReference>
<dbReference type="PANTHER" id="PTHR13370">
    <property type="entry name" value="RNA METHYLASE-RELATED"/>
    <property type="match status" value="1"/>
</dbReference>
<dbReference type="InterPro" id="IPR003000">
    <property type="entry name" value="Sirtuin"/>
</dbReference>
<dbReference type="PROSITE" id="PS00092">
    <property type="entry name" value="N6_MTASE"/>
    <property type="match status" value="1"/>
</dbReference>
<dbReference type="GO" id="GO:0032041">
    <property type="term" value="F:histone H3K14 deacetylase activity, NAD-dependent"/>
    <property type="evidence" value="ECO:0007669"/>
    <property type="project" value="EnsemblFungi"/>
</dbReference>
<gene>
    <name evidence="17" type="ORF">BDV35DRAFT_377066</name>
</gene>
<dbReference type="PANTHER" id="PTHR13370:SF3">
    <property type="entry name" value="TRNA (GUANINE(10)-N2)-METHYLTRANSFERASE HOMOLOG"/>
    <property type="match status" value="1"/>
</dbReference>
<feature type="compositionally biased region" description="Basic residues" evidence="15">
    <location>
        <begin position="757"/>
        <end position="771"/>
    </location>
</feature>
<dbReference type="Gene3D" id="3.30.1600.10">
    <property type="entry name" value="SIR2/SIRT2 'Small Domain"/>
    <property type="match status" value="1"/>
</dbReference>
<dbReference type="GO" id="GO:0046970">
    <property type="term" value="F:histone H4K16 deacetylase activity, NAD-dependent"/>
    <property type="evidence" value="ECO:0007669"/>
    <property type="project" value="EnsemblFungi"/>
</dbReference>
<dbReference type="GO" id="GO:0031934">
    <property type="term" value="C:mating-type region heterochromatin"/>
    <property type="evidence" value="ECO:0007669"/>
    <property type="project" value="EnsemblFungi"/>
</dbReference>
<evidence type="ECO:0000259" key="16">
    <source>
        <dbReference type="PROSITE" id="PS50305"/>
    </source>
</evidence>
<evidence type="ECO:0000313" key="17">
    <source>
        <dbReference type="EMBL" id="KAB8250896.1"/>
    </source>
</evidence>
<feature type="binding site" evidence="12">
    <location>
        <position position="717"/>
    </location>
    <ligand>
        <name>Zn(2+)</name>
        <dbReference type="ChEBI" id="CHEBI:29105"/>
    </ligand>
</feature>
<name>A0A5N6H8Q2_ASPFL</name>
<evidence type="ECO:0000256" key="12">
    <source>
        <dbReference type="PROSITE-ProRule" id="PRU00236"/>
    </source>
</evidence>
<dbReference type="GO" id="GO:0046969">
    <property type="term" value="F:histone H3K9 deacetylase activity, NAD-dependent"/>
    <property type="evidence" value="ECO:0007669"/>
    <property type="project" value="EnsemblFungi"/>
</dbReference>
<feature type="region of interest" description="Disordered" evidence="15">
    <location>
        <begin position="1289"/>
        <end position="1309"/>
    </location>
</feature>
<evidence type="ECO:0000256" key="5">
    <source>
        <dbReference type="ARBA" id="ARBA00022603"/>
    </source>
</evidence>
<comment type="subcellular location">
    <subcellularLocation>
        <location evidence="1">Cytoplasm</location>
    </subcellularLocation>
</comment>
<dbReference type="InterPro" id="IPR029035">
    <property type="entry name" value="DHS-like_NAD/FAD-binding_dom"/>
</dbReference>
<sequence>MGKPRPHKKKASKSKSKSVLSAGGSVSKQKMNEDPSKLLEQATTLLQTGQPDVALPVAQRALDLTPANSPAQLSALNIVAEIYVELGEIDVARQHFMRAVELDPTGAIPESQGGGAEKFLWLAQLSELGGKDSVQWFEKGVSCLRQVIQQLEQNPGPAEAIELEEKKRKMANALCAVAEIYMTDLSWEEDAEARCETLITEALLVNSNAPEVLQTLASIRISQLRTDDARAALTKSLELWKDLPPEDPIVPDFATRISLARLLMEVTMELEALEVLERLILEDDQSVEAWYLGGWCLYLLAEKKEAPKDDELDSETPEAKRHASLVASREWLKQSLTLYESIQYEDVRLKEHADELVETMNKELGEDMEDDMEGEEGDEGWEDEIDRCRINPLRPLSPEIRRAKFIPADRTFTWRKIQCEMDLVPAPGGESSSLKNPVVEVEAVDMTSAEVEGTVATENPVSAQGNISPAEEDSDSGESGDEWETQSLYEDAIQVLRDDQLREGVPDACTLDEAIAFRKRLHEVGKAAFVEETIAQDKVTAKKLCTAFGIMPPAFLEGAPDEAYHPLLAIAISQEFSRRQKLPQYNTIDDAVKLLQESKNIIVLTGAGISTSLGIPDFRSKDTGLYSQLAHLGLSDPQEVFDIQIFREDPGIFYSIAKDILPTEKKYSPTHGFIRLLQDKGKLLTNYTQNIDNIEANAGILPEKIVQCHGSFATATCVKCQYKVSGDALFEDIKKGNVPECTSCQKDIEEDALRPQGQKRKRSTNGTHKSRKSDGDESSEEEDYELPTPGVMKPDITFFGEDLPDEFGQRLIRHDRDKVDLVIVIGTSLKVAPVAEVPGVLPRRVPQIYISRTVHETFRRPEIESLAALAGIDLEILYYDQFSPYCVIRVPTEADARTLIARSILAKDIFELWGQGTNYEEVHADVRRRTQHRWDEFKNVSFRFTIDSFCGKRKIEAKRAIIQSFSYVGFDGPIRMKNPDEDFWVLEDFVSDVEVATRTPGNTHAYSEALEPRKIYLGRWIANSSRNIVSKYDLKKRRYISTTSMDAELSLVTANMAHAAPGRLFYDPFVGTGSFCVAAAHFGALTCGSDIDPRSFKGREKNDKEPMGLFTNFQQYGIESKFMDAFSSDLTNTPLLNRQFLDGIVCDPPYGVREGLRVLGTRDGSGREEVIIDGVPAHYRPGYIPPKKPYGFEAMQNDILAFASRTLVTDGRLCMWMPTSIDEDVELLIPMHPHLEVVSVSVQPFNQWSRRLITYRRLPEGQVSDISKARQKGDSEGISADDLNAFRRKYFTKNPNKKSEKGSPAPQQS</sequence>
<feature type="binding site" evidence="12">
    <location>
        <position position="741"/>
    </location>
    <ligand>
        <name>Zn(2+)</name>
        <dbReference type="ChEBI" id="CHEBI:29105"/>
    </ligand>
</feature>
<dbReference type="Pfam" id="PF13432">
    <property type="entry name" value="TPR_16"/>
    <property type="match status" value="1"/>
</dbReference>
<feature type="region of interest" description="Disordered" evidence="15">
    <location>
        <begin position="752"/>
        <end position="791"/>
    </location>
</feature>